<proteinExistence type="predicted"/>
<reference evidence="2" key="1">
    <citation type="submission" date="2020-08" db="EMBL/GenBank/DDBJ databases">
        <title>Multicomponent nature underlies the extraordinary mechanical properties of spider dragline silk.</title>
        <authorList>
            <person name="Kono N."/>
            <person name="Nakamura H."/>
            <person name="Mori M."/>
            <person name="Yoshida Y."/>
            <person name="Ohtoshi R."/>
            <person name="Malay A.D."/>
            <person name="Moran D.A.P."/>
            <person name="Tomita M."/>
            <person name="Numata K."/>
            <person name="Arakawa K."/>
        </authorList>
    </citation>
    <scope>NUCLEOTIDE SEQUENCE</scope>
</reference>
<evidence type="ECO:0000256" key="1">
    <source>
        <dbReference type="SAM" id="MobiDB-lite"/>
    </source>
</evidence>
<gene>
    <name evidence="2" type="primary">AVEN_252243_1</name>
    <name evidence="2" type="ORF">NPIL_501431</name>
</gene>
<feature type="compositionally biased region" description="Basic and acidic residues" evidence="1">
    <location>
        <begin position="203"/>
        <end position="221"/>
    </location>
</feature>
<dbReference type="AlphaFoldDB" id="A0A8X6Q8H9"/>
<dbReference type="EMBL" id="BMAW01027979">
    <property type="protein sequence ID" value="GFU05016.1"/>
    <property type="molecule type" value="Genomic_DNA"/>
</dbReference>
<comment type="caution">
    <text evidence="2">The sequence shown here is derived from an EMBL/GenBank/DDBJ whole genome shotgun (WGS) entry which is preliminary data.</text>
</comment>
<name>A0A8X6Q8H9_NEPPI</name>
<feature type="region of interest" description="Disordered" evidence="1">
    <location>
        <begin position="149"/>
        <end position="226"/>
    </location>
</feature>
<evidence type="ECO:0000313" key="3">
    <source>
        <dbReference type="Proteomes" id="UP000887013"/>
    </source>
</evidence>
<keyword evidence="3" id="KW-1185">Reference proteome</keyword>
<dbReference type="Proteomes" id="UP000887013">
    <property type="component" value="Unassembled WGS sequence"/>
</dbReference>
<protein>
    <submittedName>
        <fullName evidence="2">Uncharacterized protein</fullName>
    </submittedName>
</protein>
<organism evidence="2 3">
    <name type="scientific">Nephila pilipes</name>
    <name type="common">Giant wood spider</name>
    <name type="synonym">Nephila maculata</name>
    <dbReference type="NCBI Taxonomy" id="299642"/>
    <lineage>
        <taxon>Eukaryota</taxon>
        <taxon>Metazoa</taxon>
        <taxon>Ecdysozoa</taxon>
        <taxon>Arthropoda</taxon>
        <taxon>Chelicerata</taxon>
        <taxon>Arachnida</taxon>
        <taxon>Araneae</taxon>
        <taxon>Araneomorphae</taxon>
        <taxon>Entelegynae</taxon>
        <taxon>Araneoidea</taxon>
        <taxon>Nephilidae</taxon>
        <taxon>Nephila</taxon>
    </lineage>
</organism>
<accession>A0A8X6Q8H9</accession>
<dbReference type="OrthoDB" id="6434753at2759"/>
<sequence length="305" mass="34858">MENRRLFSVRPAPTIGVSNVMSPQMENFALVLRPLSTKGLREEYKKKEYEDFGIVLNVGNAKPSEIKIVYGKGDVVEIKIDQPPTPFNGIIFSRKCSYRYELPEDVDKSTLIALRTRDDFLIILPISLLREDWENSKYKEPVASEIEEIETRDKAKEKDQGHAKEQGEGQAKEADKEQGEGQAKETGEGSAVEVVVLPESEVSQEKRRELEKRREESDKKCPPGSLLEQTEMNRVYRPNLDVLILRQHLLNIERFVCRLRRSVENTSFVNQGKFSVEDVIYNSAKQSLRYFRGLDVQAPPGLNGI</sequence>
<evidence type="ECO:0000313" key="2">
    <source>
        <dbReference type="EMBL" id="GFU05016.1"/>
    </source>
</evidence>
<feature type="compositionally biased region" description="Basic and acidic residues" evidence="1">
    <location>
        <begin position="149"/>
        <end position="187"/>
    </location>
</feature>
<feature type="compositionally biased region" description="Low complexity" evidence="1">
    <location>
        <begin position="190"/>
        <end position="201"/>
    </location>
</feature>